<feature type="compositionally biased region" description="Basic and acidic residues" evidence="1">
    <location>
        <begin position="49"/>
        <end position="58"/>
    </location>
</feature>
<organism evidence="2 3">
    <name type="scientific">Colletotrichum zoysiae</name>
    <dbReference type="NCBI Taxonomy" id="1216348"/>
    <lineage>
        <taxon>Eukaryota</taxon>
        <taxon>Fungi</taxon>
        <taxon>Dikarya</taxon>
        <taxon>Ascomycota</taxon>
        <taxon>Pezizomycotina</taxon>
        <taxon>Sordariomycetes</taxon>
        <taxon>Hypocreomycetidae</taxon>
        <taxon>Glomerellales</taxon>
        <taxon>Glomerellaceae</taxon>
        <taxon>Colletotrichum</taxon>
        <taxon>Colletotrichum graminicola species complex</taxon>
    </lineage>
</organism>
<evidence type="ECO:0000313" key="2">
    <source>
        <dbReference type="EMBL" id="KAK2029810.1"/>
    </source>
</evidence>
<dbReference type="EMBL" id="MU842859">
    <property type="protein sequence ID" value="KAK2029810.1"/>
    <property type="molecule type" value="Genomic_DNA"/>
</dbReference>
<sequence length="201" mass="22266">MSLASPAGLVSADSGGYSTLVMKEVNEAMCGTRDGRHRSRKLGVPPSQRPRETSRADGRCQIRPSSDGWLSVCILGRLAVGRRLVKCEVKRRRRGCYTTANYLGRDTSQPGYLPYLLGCCSEAKQSVGSVTDMWKPKLFRFERLFRAMVDYLGTVGAPCLSDLMGRAREMSSIQIQESFAMPQSRPCRLQTVRACACAVTW</sequence>
<reference evidence="2" key="1">
    <citation type="submission" date="2021-06" db="EMBL/GenBank/DDBJ databases">
        <title>Comparative genomics, transcriptomics and evolutionary studies reveal genomic signatures of adaptation to plant cell wall in hemibiotrophic fungi.</title>
        <authorList>
            <consortium name="DOE Joint Genome Institute"/>
            <person name="Baroncelli R."/>
            <person name="Diaz J.F."/>
            <person name="Benocci T."/>
            <person name="Peng M."/>
            <person name="Battaglia E."/>
            <person name="Haridas S."/>
            <person name="Andreopoulos W."/>
            <person name="Labutti K."/>
            <person name="Pangilinan J."/>
            <person name="Floch G.L."/>
            <person name="Makela M.R."/>
            <person name="Henrissat B."/>
            <person name="Grigoriev I.V."/>
            <person name="Crouch J.A."/>
            <person name="De Vries R.P."/>
            <person name="Sukno S.A."/>
            <person name="Thon M.R."/>
        </authorList>
    </citation>
    <scope>NUCLEOTIDE SEQUENCE</scope>
    <source>
        <strain evidence="2">MAFF235873</strain>
    </source>
</reference>
<keyword evidence="3" id="KW-1185">Reference proteome</keyword>
<evidence type="ECO:0000256" key="1">
    <source>
        <dbReference type="SAM" id="MobiDB-lite"/>
    </source>
</evidence>
<proteinExistence type="predicted"/>
<dbReference type="AlphaFoldDB" id="A0AAD9HIN0"/>
<comment type="caution">
    <text evidence="2">The sequence shown here is derived from an EMBL/GenBank/DDBJ whole genome shotgun (WGS) entry which is preliminary data.</text>
</comment>
<evidence type="ECO:0000313" key="3">
    <source>
        <dbReference type="Proteomes" id="UP001232148"/>
    </source>
</evidence>
<name>A0AAD9HIN0_9PEZI</name>
<dbReference type="Proteomes" id="UP001232148">
    <property type="component" value="Unassembled WGS sequence"/>
</dbReference>
<gene>
    <name evidence="2" type="ORF">LX32DRAFT_348028</name>
</gene>
<feature type="region of interest" description="Disordered" evidence="1">
    <location>
        <begin position="32"/>
        <end position="58"/>
    </location>
</feature>
<protein>
    <submittedName>
        <fullName evidence="2">Uncharacterized protein</fullName>
    </submittedName>
</protein>
<accession>A0AAD9HIN0</accession>